<dbReference type="Proteomes" id="UP001153269">
    <property type="component" value="Unassembled WGS sequence"/>
</dbReference>
<keyword evidence="4" id="KW-0406">Ion transport</keyword>
<keyword evidence="1" id="KW-0813">Transport</keyword>
<evidence type="ECO:0000256" key="2">
    <source>
        <dbReference type="ARBA" id="ARBA00022737"/>
    </source>
</evidence>
<keyword evidence="5" id="KW-0407">Ion channel</keyword>
<dbReference type="AlphaFoldDB" id="A0A9N7UNS7"/>
<keyword evidence="2" id="KW-0677">Repeat</keyword>
<feature type="compositionally biased region" description="Polar residues" evidence="6">
    <location>
        <begin position="84"/>
        <end position="96"/>
    </location>
</feature>
<evidence type="ECO:0000256" key="3">
    <source>
        <dbReference type="ARBA" id="ARBA00022882"/>
    </source>
</evidence>
<dbReference type="InterPro" id="IPR031649">
    <property type="entry name" value="GPHH_dom"/>
</dbReference>
<dbReference type="GO" id="GO:0034702">
    <property type="term" value="C:monoatomic ion channel complex"/>
    <property type="evidence" value="ECO:0007669"/>
    <property type="project" value="UniProtKB-KW"/>
</dbReference>
<dbReference type="GO" id="GO:0022843">
    <property type="term" value="F:voltage-gated monoatomic cation channel activity"/>
    <property type="evidence" value="ECO:0007669"/>
    <property type="project" value="UniProtKB-ARBA"/>
</dbReference>
<evidence type="ECO:0000256" key="1">
    <source>
        <dbReference type="ARBA" id="ARBA00022448"/>
    </source>
</evidence>
<proteinExistence type="predicted"/>
<evidence type="ECO:0000256" key="4">
    <source>
        <dbReference type="ARBA" id="ARBA00023065"/>
    </source>
</evidence>
<dbReference type="EMBL" id="CADEAL010001602">
    <property type="protein sequence ID" value="CAB1433822.1"/>
    <property type="molecule type" value="Genomic_DNA"/>
</dbReference>
<evidence type="ECO:0000313" key="8">
    <source>
        <dbReference type="EMBL" id="CAB1433822.1"/>
    </source>
</evidence>
<evidence type="ECO:0000313" key="9">
    <source>
        <dbReference type="Proteomes" id="UP001153269"/>
    </source>
</evidence>
<feature type="region of interest" description="Disordered" evidence="6">
    <location>
        <begin position="36"/>
        <end position="111"/>
    </location>
</feature>
<feature type="compositionally biased region" description="Pro residues" evidence="6">
    <location>
        <begin position="102"/>
        <end position="111"/>
    </location>
</feature>
<evidence type="ECO:0000259" key="7">
    <source>
        <dbReference type="Pfam" id="PF16905"/>
    </source>
</evidence>
<accession>A0A9N7UNS7</accession>
<comment type="caution">
    <text evidence="8">The sequence shown here is derived from an EMBL/GenBank/DDBJ whole genome shotgun (WGS) entry which is preliminary data.</text>
</comment>
<sequence length="111" mass="12209">MYDMLRHMCPPLGLGKRCPARVAYKVRKEPIYTRVSYGCQGGPFGGGARREREGPGTSKRSTCSRQNHETSLADHCEPQRDSRPNSLQAQEITPSPTIALFSPPPPADLGK</sequence>
<keyword evidence="9" id="KW-1185">Reference proteome</keyword>
<protein>
    <recommendedName>
        <fullName evidence="7">Voltage-dependent L-type calcium channel IQ-associated domain-containing protein</fullName>
    </recommendedName>
</protein>
<evidence type="ECO:0000256" key="6">
    <source>
        <dbReference type="SAM" id="MobiDB-lite"/>
    </source>
</evidence>
<dbReference type="Pfam" id="PF16905">
    <property type="entry name" value="GPHH"/>
    <property type="match status" value="1"/>
</dbReference>
<organism evidence="8 9">
    <name type="scientific">Pleuronectes platessa</name>
    <name type="common">European plaice</name>
    <dbReference type="NCBI Taxonomy" id="8262"/>
    <lineage>
        <taxon>Eukaryota</taxon>
        <taxon>Metazoa</taxon>
        <taxon>Chordata</taxon>
        <taxon>Craniata</taxon>
        <taxon>Vertebrata</taxon>
        <taxon>Euteleostomi</taxon>
        <taxon>Actinopterygii</taxon>
        <taxon>Neopterygii</taxon>
        <taxon>Teleostei</taxon>
        <taxon>Neoteleostei</taxon>
        <taxon>Acanthomorphata</taxon>
        <taxon>Carangaria</taxon>
        <taxon>Pleuronectiformes</taxon>
        <taxon>Pleuronectoidei</taxon>
        <taxon>Pleuronectidae</taxon>
        <taxon>Pleuronectes</taxon>
    </lineage>
</organism>
<feature type="compositionally biased region" description="Basic and acidic residues" evidence="6">
    <location>
        <begin position="66"/>
        <end position="83"/>
    </location>
</feature>
<name>A0A9N7UNS7_PLEPL</name>
<reference evidence="8" key="1">
    <citation type="submission" date="2020-03" db="EMBL/GenBank/DDBJ databases">
        <authorList>
            <person name="Weist P."/>
        </authorList>
    </citation>
    <scope>NUCLEOTIDE SEQUENCE</scope>
</reference>
<gene>
    <name evidence="8" type="ORF">PLEPLA_LOCUS21913</name>
</gene>
<feature type="domain" description="Voltage-dependent L-type calcium channel IQ-associated" evidence="7">
    <location>
        <begin position="1"/>
        <end position="25"/>
    </location>
</feature>
<keyword evidence="3" id="KW-0851">Voltage-gated channel</keyword>
<evidence type="ECO:0000256" key="5">
    <source>
        <dbReference type="ARBA" id="ARBA00023303"/>
    </source>
</evidence>